<keyword evidence="4" id="KW-0464">Manganese</keyword>
<dbReference type="SMART" id="SM01131">
    <property type="entry name" value="DHHA2"/>
    <property type="match status" value="1"/>
</dbReference>
<gene>
    <name evidence="6" type="ORF">M407DRAFT_26211</name>
</gene>
<dbReference type="Pfam" id="PF01368">
    <property type="entry name" value="DHH"/>
    <property type="match status" value="1"/>
</dbReference>
<keyword evidence="3" id="KW-0378">Hydrolase</keyword>
<evidence type="ECO:0000313" key="6">
    <source>
        <dbReference type="EMBL" id="KIO24402.1"/>
    </source>
</evidence>
<dbReference type="InterPro" id="IPR004097">
    <property type="entry name" value="DHHA2"/>
</dbReference>
<dbReference type="GO" id="GO:0005737">
    <property type="term" value="C:cytoplasm"/>
    <property type="evidence" value="ECO:0007669"/>
    <property type="project" value="InterPro"/>
</dbReference>
<dbReference type="GO" id="GO:0004309">
    <property type="term" value="F:exopolyphosphatase activity"/>
    <property type="evidence" value="ECO:0007669"/>
    <property type="project" value="TreeGrafter"/>
</dbReference>
<evidence type="ECO:0000256" key="2">
    <source>
        <dbReference type="ARBA" id="ARBA00022723"/>
    </source>
</evidence>
<dbReference type="STRING" id="1051891.A0A0C3LSR7"/>
<dbReference type="HOGENOM" id="CLU_019358_1_1_1"/>
<dbReference type="EMBL" id="KN823062">
    <property type="protein sequence ID" value="KIO24402.1"/>
    <property type="molecule type" value="Genomic_DNA"/>
</dbReference>
<sequence>MRRLISINTWKSHRFNPLLPTRHQAAFLSHHSATMGAFSEFLAQTKQQFLKDLDEKNAERWTVVMGNEAGDLDSLASSLGYSYLASKLKNSPTVALVQTPRTDLYLRAENLHALSLANLDPSNSDLLCIDDIPLSHPLNSSFSKFVLVDHNTLLAPFRGSGKVVGILDHHADDKTHPDAEFREIEPVGSCASLVAKHFQNEWTPEADVPHEVATLLLTAITIDTGGLKPDDKGTPTDVDAARFLFAVSTLGQGNSFDGAASLKSLAKDLHDQKADVSHLNTRDLLRRDYKELTFGGLQVGLSTVPVGLKVWTEREDFKKTEFFESLEDYMAARKLNVLGVLTTYKSAKMHEKRRELLFITDKDTVPKEVENRLFEGLDADKTLELEATDKLGKPRHPKHTRVWNQGNTKATRKYVAPLVKTLVEGQTQENKI</sequence>
<reference evidence="7" key="2">
    <citation type="submission" date="2015-01" db="EMBL/GenBank/DDBJ databases">
        <title>Evolutionary Origins and Diversification of the Mycorrhizal Mutualists.</title>
        <authorList>
            <consortium name="DOE Joint Genome Institute"/>
            <consortium name="Mycorrhizal Genomics Consortium"/>
            <person name="Kohler A."/>
            <person name="Kuo A."/>
            <person name="Nagy L.G."/>
            <person name="Floudas D."/>
            <person name="Copeland A."/>
            <person name="Barry K.W."/>
            <person name="Cichocki N."/>
            <person name="Veneault-Fourrey C."/>
            <person name="LaButti K."/>
            <person name="Lindquist E.A."/>
            <person name="Lipzen A."/>
            <person name="Lundell T."/>
            <person name="Morin E."/>
            <person name="Murat C."/>
            <person name="Riley R."/>
            <person name="Ohm R."/>
            <person name="Sun H."/>
            <person name="Tunlid A."/>
            <person name="Henrissat B."/>
            <person name="Grigoriev I.V."/>
            <person name="Hibbett D.S."/>
            <person name="Martin F."/>
        </authorList>
    </citation>
    <scope>NUCLEOTIDE SEQUENCE [LARGE SCALE GENOMIC DNA]</scope>
    <source>
        <strain evidence="7">MUT 4182</strain>
    </source>
</reference>
<evidence type="ECO:0000313" key="7">
    <source>
        <dbReference type="Proteomes" id="UP000054248"/>
    </source>
</evidence>
<keyword evidence="7" id="KW-1185">Reference proteome</keyword>
<evidence type="ECO:0000259" key="5">
    <source>
        <dbReference type="SMART" id="SM01131"/>
    </source>
</evidence>
<feature type="domain" description="DHHA2" evidence="5">
    <location>
        <begin position="266"/>
        <end position="423"/>
    </location>
</feature>
<dbReference type="AlphaFoldDB" id="A0A0C3LSR7"/>
<dbReference type="PANTHER" id="PTHR12112">
    <property type="entry name" value="BNIP - RELATED"/>
    <property type="match status" value="1"/>
</dbReference>
<reference evidence="6 7" key="1">
    <citation type="submission" date="2014-04" db="EMBL/GenBank/DDBJ databases">
        <authorList>
            <consortium name="DOE Joint Genome Institute"/>
            <person name="Kuo A."/>
            <person name="Girlanda M."/>
            <person name="Perotto S."/>
            <person name="Kohler A."/>
            <person name="Nagy L.G."/>
            <person name="Floudas D."/>
            <person name="Copeland A."/>
            <person name="Barry K.W."/>
            <person name="Cichocki N."/>
            <person name="Veneault-Fourrey C."/>
            <person name="LaButti K."/>
            <person name="Lindquist E.A."/>
            <person name="Lipzen A."/>
            <person name="Lundell T."/>
            <person name="Morin E."/>
            <person name="Murat C."/>
            <person name="Sun H."/>
            <person name="Tunlid A."/>
            <person name="Henrissat B."/>
            <person name="Grigoriev I.V."/>
            <person name="Hibbett D.S."/>
            <person name="Martin F."/>
            <person name="Nordberg H.P."/>
            <person name="Cantor M.N."/>
            <person name="Hua S.X."/>
        </authorList>
    </citation>
    <scope>NUCLEOTIDE SEQUENCE [LARGE SCALE GENOMIC DNA]</scope>
    <source>
        <strain evidence="6 7">MUT 4182</strain>
    </source>
</reference>
<dbReference type="SUPFAM" id="SSF64182">
    <property type="entry name" value="DHH phosphoesterases"/>
    <property type="match status" value="1"/>
</dbReference>
<dbReference type="Proteomes" id="UP000054248">
    <property type="component" value="Unassembled WGS sequence"/>
</dbReference>
<dbReference type="InterPro" id="IPR038763">
    <property type="entry name" value="DHH_sf"/>
</dbReference>
<dbReference type="OrthoDB" id="374045at2759"/>
<dbReference type="Pfam" id="PF02833">
    <property type="entry name" value="DHHA2"/>
    <property type="match status" value="1"/>
</dbReference>
<accession>A0A0C3LSR7</accession>
<comment type="cofactor">
    <cofactor evidence="1">
        <name>Mn(2+)</name>
        <dbReference type="ChEBI" id="CHEBI:29035"/>
    </cofactor>
</comment>
<evidence type="ECO:0000256" key="4">
    <source>
        <dbReference type="ARBA" id="ARBA00023211"/>
    </source>
</evidence>
<organism evidence="6 7">
    <name type="scientific">Tulasnella calospora MUT 4182</name>
    <dbReference type="NCBI Taxonomy" id="1051891"/>
    <lineage>
        <taxon>Eukaryota</taxon>
        <taxon>Fungi</taxon>
        <taxon>Dikarya</taxon>
        <taxon>Basidiomycota</taxon>
        <taxon>Agaricomycotina</taxon>
        <taxon>Agaricomycetes</taxon>
        <taxon>Cantharellales</taxon>
        <taxon>Tulasnellaceae</taxon>
        <taxon>Tulasnella</taxon>
    </lineage>
</organism>
<dbReference type="InterPro" id="IPR038222">
    <property type="entry name" value="DHHA2_dom_sf"/>
</dbReference>
<dbReference type="PANTHER" id="PTHR12112:SF39">
    <property type="entry name" value="EG:152A3.5 PROTEIN (FBGN0003116_PN PROTEIN)"/>
    <property type="match status" value="1"/>
</dbReference>
<dbReference type="Gene3D" id="3.90.1640.10">
    <property type="entry name" value="inorganic pyrophosphatase (n-terminal core)"/>
    <property type="match status" value="1"/>
</dbReference>
<dbReference type="Gene3D" id="3.10.310.20">
    <property type="entry name" value="DHHA2 domain"/>
    <property type="match status" value="1"/>
</dbReference>
<proteinExistence type="predicted"/>
<evidence type="ECO:0000256" key="1">
    <source>
        <dbReference type="ARBA" id="ARBA00001936"/>
    </source>
</evidence>
<evidence type="ECO:0000256" key="3">
    <source>
        <dbReference type="ARBA" id="ARBA00022801"/>
    </source>
</evidence>
<dbReference type="GO" id="GO:0046872">
    <property type="term" value="F:metal ion binding"/>
    <property type="evidence" value="ECO:0007669"/>
    <property type="project" value="UniProtKB-KW"/>
</dbReference>
<name>A0A0C3LSR7_9AGAM</name>
<dbReference type="InterPro" id="IPR001667">
    <property type="entry name" value="DDH_dom"/>
</dbReference>
<keyword evidence="2" id="KW-0479">Metal-binding</keyword>
<protein>
    <recommendedName>
        <fullName evidence="5">DHHA2 domain-containing protein</fullName>
    </recommendedName>
</protein>